<reference evidence="1 2" key="1">
    <citation type="submission" date="2016-10" db="EMBL/GenBank/DDBJ databases">
        <title>Evaluation of Human, Veterinary and Environmental Mycobacterium chelonae Isolates by Core Genome Phylogenomic Analysis, Targeted Gene Comparison, and Anti-microbial Susceptibility Patterns: A Tale of Mistaken Identities.</title>
        <authorList>
            <person name="Fogelson S.B."/>
            <person name="Camus A.C."/>
            <person name="Lorenz W."/>
            <person name="Vasireddy R."/>
            <person name="Vasireddy S."/>
            <person name="Smith T."/>
            <person name="Brown-Elliott B.A."/>
            <person name="Wallace R.J.Jr."/>
            <person name="Hasan N.A."/>
            <person name="Reischl U."/>
            <person name="Sanchez S."/>
        </authorList>
    </citation>
    <scope>NUCLEOTIDE SEQUENCE [LARGE SCALE GENOMIC DNA]</scope>
    <source>
        <strain evidence="1 2">15518</strain>
    </source>
</reference>
<evidence type="ECO:0000313" key="1">
    <source>
        <dbReference type="EMBL" id="OHU75658.1"/>
    </source>
</evidence>
<accession>A0A1S1LYD1</accession>
<proteinExistence type="predicted"/>
<keyword evidence="2" id="KW-1185">Reference proteome</keyword>
<comment type="caution">
    <text evidence="1">The sequence shown here is derived from an EMBL/GenBank/DDBJ whole genome shotgun (WGS) entry which is preliminary data.</text>
</comment>
<sequence>MGGTASAGGDALRVDVEALHDVASKLTGLADQLRPSASAVSGGAAHELSVSSVEAVTGSGDHVATVCADQLNKYSALVSQAVKAFTDMDATNAGAIPAVDPRDM</sequence>
<organism evidence="1 2">
    <name type="scientific">Mycobacteroides chelonae</name>
    <name type="common">Mycobacterium chelonae</name>
    <dbReference type="NCBI Taxonomy" id="1774"/>
    <lineage>
        <taxon>Bacteria</taxon>
        <taxon>Bacillati</taxon>
        <taxon>Actinomycetota</taxon>
        <taxon>Actinomycetes</taxon>
        <taxon>Mycobacteriales</taxon>
        <taxon>Mycobacteriaceae</taxon>
        <taxon>Mycobacteroides</taxon>
    </lineage>
</organism>
<name>A0A1S1LYD1_MYCCH</name>
<evidence type="ECO:0000313" key="2">
    <source>
        <dbReference type="Proteomes" id="UP000179441"/>
    </source>
</evidence>
<protein>
    <recommendedName>
        <fullName evidence="3">PE domain-containing protein</fullName>
    </recommendedName>
</protein>
<evidence type="ECO:0008006" key="3">
    <source>
        <dbReference type="Google" id="ProtNLM"/>
    </source>
</evidence>
<dbReference type="Proteomes" id="UP000179441">
    <property type="component" value="Unassembled WGS sequence"/>
</dbReference>
<dbReference type="RefSeq" id="WP_070915175.1">
    <property type="nucleotide sequence ID" value="NZ_JAAOOS010000002.1"/>
</dbReference>
<gene>
    <name evidence="1" type="ORF">BKG84_27990</name>
</gene>
<dbReference type="EMBL" id="MLIS01000274">
    <property type="protein sequence ID" value="OHU75658.1"/>
    <property type="molecule type" value="Genomic_DNA"/>
</dbReference>
<dbReference type="AlphaFoldDB" id="A0A1S1LYD1"/>